<reference evidence="1" key="1">
    <citation type="submission" date="2018-05" db="EMBL/GenBank/DDBJ databases">
        <authorList>
            <person name="Lanie J.A."/>
            <person name="Ng W.-L."/>
            <person name="Kazmierczak K.M."/>
            <person name="Andrzejewski T.M."/>
            <person name="Davidsen T.M."/>
            <person name="Wayne K.J."/>
            <person name="Tettelin H."/>
            <person name="Glass J.I."/>
            <person name="Rusch D."/>
            <person name="Podicherti R."/>
            <person name="Tsui H.-C.T."/>
            <person name="Winkler M.E."/>
        </authorList>
    </citation>
    <scope>NUCLEOTIDE SEQUENCE</scope>
</reference>
<dbReference type="InterPro" id="IPR016142">
    <property type="entry name" value="Citrate_synth-like_lrg_a-sub"/>
</dbReference>
<dbReference type="GO" id="GO:0046912">
    <property type="term" value="F:acyltransferase activity, acyl groups converted into alkyl on transfer"/>
    <property type="evidence" value="ECO:0007669"/>
    <property type="project" value="InterPro"/>
</dbReference>
<dbReference type="PANTHER" id="PTHR11739:SF8">
    <property type="entry name" value="CITRATE SYNTHASE, MITOCHONDRIAL"/>
    <property type="match status" value="1"/>
</dbReference>
<dbReference type="GO" id="GO:0005975">
    <property type="term" value="P:carbohydrate metabolic process"/>
    <property type="evidence" value="ECO:0007669"/>
    <property type="project" value="TreeGrafter"/>
</dbReference>
<dbReference type="GO" id="GO:0006099">
    <property type="term" value="P:tricarboxylic acid cycle"/>
    <property type="evidence" value="ECO:0007669"/>
    <property type="project" value="TreeGrafter"/>
</dbReference>
<dbReference type="InterPro" id="IPR002020">
    <property type="entry name" value="Citrate_synthase"/>
</dbReference>
<sequence>MLQKVLSEKISNWQDEIHTVLEQAGEKKISDVSVNQAYGGMRGIKGLICETSAVSADKGLIIRGYPLLEITHLLPEEAFYLLLTGDLPDQAAKEDIQNQLNVHKNVPEYVWNVLSSLPDDSHPMTMLTIAIQSMQVDSEFVKKYDEGVPKKDYWKWTLEDGIRLIGALPGIAAGIYRMRFKKGDRI</sequence>
<dbReference type="Pfam" id="PF00285">
    <property type="entry name" value="Citrate_synt"/>
    <property type="match status" value="1"/>
</dbReference>
<feature type="non-terminal residue" evidence="1">
    <location>
        <position position="186"/>
    </location>
</feature>
<evidence type="ECO:0008006" key="2">
    <source>
        <dbReference type="Google" id="ProtNLM"/>
    </source>
</evidence>
<protein>
    <recommendedName>
        <fullName evidence="2">Citrate (Si)-synthase</fullName>
    </recommendedName>
</protein>
<name>A0A382UGU3_9ZZZZ</name>
<accession>A0A382UGU3</accession>
<organism evidence="1">
    <name type="scientific">marine metagenome</name>
    <dbReference type="NCBI Taxonomy" id="408172"/>
    <lineage>
        <taxon>unclassified sequences</taxon>
        <taxon>metagenomes</taxon>
        <taxon>ecological metagenomes</taxon>
    </lineage>
</organism>
<proteinExistence type="predicted"/>
<dbReference type="GO" id="GO:0005759">
    <property type="term" value="C:mitochondrial matrix"/>
    <property type="evidence" value="ECO:0007669"/>
    <property type="project" value="TreeGrafter"/>
</dbReference>
<gene>
    <name evidence="1" type="ORF">METZ01_LOCUS385782</name>
</gene>
<evidence type="ECO:0000313" key="1">
    <source>
        <dbReference type="EMBL" id="SVD32928.1"/>
    </source>
</evidence>
<dbReference type="EMBL" id="UINC01143793">
    <property type="protein sequence ID" value="SVD32928.1"/>
    <property type="molecule type" value="Genomic_DNA"/>
</dbReference>
<dbReference type="Gene3D" id="1.10.580.10">
    <property type="entry name" value="Citrate Synthase, domain 1"/>
    <property type="match status" value="1"/>
</dbReference>
<dbReference type="PANTHER" id="PTHR11739">
    <property type="entry name" value="CITRATE SYNTHASE"/>
    <property type="match status" value="1"/>
</dbReference>
<dbReference type="InterPro" id="IPR036969">
    <property type="entry name" value="Citrate_synthase_sf"/>
</dbReference>
<dbReference type="SUPFAM" id="SSF48256">
    <property type="entry name" value="Citrate synthase"/>
    <property type="match status" value="1"/>
</dbReference>
<dbReference type="AlphaFoldDB" id="A0A382UGU3"/>